<dbReference type="InterPro" id="IPR007889">
    <property type="entry name" value="HTH_Psq"/>
</dbReference>
<reference evidence="3" key="1">
    <citation type="submission" date="2020-08" db="EMBL/GenBank/DDBJ databases">
        <title>Multicomponent nature underlies the extraordinary mechanical properties of spider dragline silk.</title>
        <authorList>
            <person name="Kono N."/>
            <person name="Nakamura H."/>
            <person name="Mori M."/>
            <person name="Yoshida Y."/>
            <person name="Ohtoshi R."/>
            <person name="Malay A.D."/>
            <person name="Moran D.A.P."/>
            <person name="Tomita M."/>
            <person name="Numata K."/>
            <person name="Arakawa K."/>
        </authorList>
    </citation>
    <scope>NUCLEOTIDE SEQUENCE</scope>
</reference>
<dbReference type="AlphaFoldDB" id="A0A8X6XGU3"/>
<name>A0A8X6XGU3_9ARAC</name>
<dbReference type="PANTHER" id="PTHR19303:SF74">
    <property type="entry name" value="POGO TRANSPOSABLE ELEMENT WITH KRAB DOMAIN"/>
    <property type="match status" value="1"/>
</dbReference>
<evidence type="ECO:0000259" key="2">
    <source>
        <dbReference type="Pfam" id="PF05225"/>
    </source>
</evidence>
<sequence>MPRNPDGIKLSTPNADNITAAAEAILKDGVPVRTAVRQFGVSRTTLQRHIAFCRKTNNSEIMESNCAYYNRCAVWTVLSKDEESALVQYLIVACNMHFELSKQVKKFAFEYAKANGKKYPKSWDAHGEAVDQWHYDSAHTGKGYSSKRQETGWQHDLRVSFKNHIIGALPGTVGTTHISGWSNAKIFVEFLKHFISHVKCSVNQPVLLLLDNHESHVSIEAITLAKEHGIVMLTFPPHTSHKLQPLDRGVFGPFKKYYSSACRNWMLSNPAKPIAIYDVAENVGKSYPLAFTPVNILAGFCVSGIWPVNPNIFTDDEYLSSSVTDRLDPSLNSQNNNFPEKELESSMMELNVYVSNSDISDAGPSTSNSVLCVTPEQIQPFPKAKS</sequence>
<dbReference type="Pfam" id="PF03184">
    <property type="entry name" value="DDE_1"/>
    <property type="match status" value="1"/>
</dbReference>
<dbReference type="GO" id="GO:0005634">
    <property type="term" value="C:nucleus"/>
    <property type="evidence" value="ECO:0007669"/>
    <property type="project" value="TreeGrafter"/>
</dbReference>
<accession>A0A8X6XGU3</accession>
<dbReference type="OrthoDB" id="6433005at2759"/>
<evidence type="ECO:0000313" key="3">
    <source>
        <dbReference type="EMBL" id="GFY52851.1"/>
    </source>
</evidence>
<comment type="caution">
    <text evidence="3">The sequence shown here is derived from an EMBL/GenBank/DDBJ whole genome shotgun (WGS) entry which is preliminary data.</text>
</comment>
<protein>
    <submittedName>
        <fullName evidence="3">Casein kinase I isoform alpha</fullName>
    </submittedName>
</protein>
<dbReference type="InterPro" id="IPR050863">
    <property type="entry name" value="CenT-Element_Derived"/>
</dbReference>
<keyword evidence="3" id="KW-0808">Transferase</keyword>
<gene>
    <name evidence="3" type="primary">Csnk1a1_1</name>
    <name evidence="3" type="ORF">TNIN_141151</name>
</gene>
<dbReference type="Proteomes" id="UP000886998">
    <property type="component" value="Unassembled WGS sequence"/>
</dbReference>
<dbReference type="GO" id="GO:0003677">
    <property type="term" value="F:DNA binding"/>
    <property type="evidence" value="ECO:0007669"/>
    <property type="project" value="InterPro"/>
</dbReference>
<proteinExistence type="predicted"/>
<dbReference type="EMBL" id="BMAV01008938">
    <property type="protein sequence ID" value="GFY52851.1"/>
    <property type="molecule type" value="Genomic_DNA"/>
</dbReference>
<dbReference type="GO" id="GO:0016301">
    <property type="term" value="F:kinase activity"/>
    <property type="evidence" value="ECO:0007669"/>
    <property type="project" value="UniProtKB-KW"/>
</dbReference>
<dbReference type="InterPro" id="IPR036397">
    <property type="entry name" value="RNaseH_sf"/>
</dbReference>
<dbReference type="PANTHER" id="PTHR19303">
    <property type="entry name" value="TRANSPOSON"/>
    <property type="match status" value="1"/>
</dbReference>
<keyword evidence="3" id="KW-0418">Kinase</keyword>
<dbReference type="Gene3D" id="3.30.420.10">
    <property type="entry name" value="Ribonuclease H-like superfamily/Ribonuclease H"/>
    <property type="match status" value="1"/>
</dbReference>
<feature type="domain" description="DDE-1" evidence="1">
    <location>
        <begin position="177"/>
        <end position="295"/>
    </location>
</feature>
<keyword evidence="4" id="KW-1185">Reference proteome</keyword>
<evidence type="ECO:0000313" key="4">
    <source>
        <dbReference type="Proteomes" id="UP000886998"/>
    </source>
</evidence>
<feature type="domain" description="HTH psq-type" evidence="2">
    <location>
        <begin position="16"/>
        <end position="50"/>
    </location>
</feature>
<dbReference type="Pfam" id="PF05225">
    <property type="entry name" value="HTH_psq"/>
    <property type="match status" value="1"/>
</dbReference>
<dbReference type="InterPro" id="IPR004875">
    <property type="entry name" value="DDE_SF_endonuclease_dom"/>
</dbReference>
<organism evidence="3 4">
    <name type="scientific">Trichonephila inaurata madagascariensis</name>
    <dbReference type="NCBI Taxonomy" id="2747483"/>
    <lineage>
        <taxon>Eukaryota</taxon>
        <taxon>Metazoa</taxon>
        <taxon>Ecdysozoa</taxon>
        <taxon>Arthropoda</taxon>
        <taxon>Chelicerata</taxon>
        <taxon>Arachnida</taxon>
        <taxon>Araneae</taxon>
        <taxon>Araneomorphae</taxon>
        <taxon>Entelegynae</taxon>
        <taxon>Araneoidea</taxon>
        <taxon>Nephilidae</taxon>
        <taxon>Trichonephila</taxon>
        <taxon>Trichonephila inaurata</taxon>
    </lineage>
</organism>
<evidence type="ECO:0000259" key="1">
    <source>
        <dbReference type="Pfam" id="PF03184"/>
    </source>
</evidence>